<evidence type="ECO:0000256" key="1">
    <source>
        <dbReference type="ARBA" id="ARBA00023125"/>
    </source>
</evidence>
<feature type="DNA-binding region" description="OmpR/PhoB-type" evidence="2">
    <location>
        <begin position="23"/>
        <end position="126"/>
    </location>
</feature>
<dbReference type="GO" id="GO:0000160">
    <property type="term" value="P:phosphorelay signal transduction system"/>
    <property type="evidence" value="ECO:0007669"/>
    <property type="project" value="InterPro"/>
</dbReference>
<keyword evidence="3" id="KW-1133">Transmembrane helix</keyword>
<dbReference type="InterPro" id="IPR001867">
    <property type="entry name" value="OmpR/PhoB-type_DNA-bd"/>
</dbReference>
<dbReference type="Proteomes" id="UP000475079">
    <property type="component" value="Unassembled WGS sequence"/>
</dbReference>
<evidence type="ECO:0000313" key="5">
    <source>
        <dbReference type="EMBL" id="MPQ51591.1"/>
    </source>
</evidence>
<gene>
    <name evidence="5" type="ORF">GBB84_11800</name>
</gene>
<dbReference type="InterPro" id="IPR016032">
    <property type="entry name" value="Sig_transdc_resp-reg_C-effctor"/>
</dbReference>
<dbReference type="PROSITE" id="PS51755">
    <property type="entry name" value="OMPR_PHOB"/>
    <property type="match status" value="1"/>
</dbReference>
<dbReference type="SMART" id="SM00862">
    <property type="entry name" value="Trans_reg_C"/>
    <property type="match status" value="1"/>
</dbReference>
<sequence length="279" mass="31915">MNHTRDKNPFLGDNRTHPKDMVMKLYLINGTVEFNPQTRSLKNQLTGDVVYLQQPAAICFLYLILNQGVVIKQKELVTEGWKERDVVAMPNTFYQTILTLRKALEEIGLPRNMVKTISRQGLTLSSTIVIEPLPLQNITACDSPSIKTVVSENVVCEQTPIRKSRRLSIGVVFFFVVTLINGMFIYQNRLKMPFQNFVAMPVDKKTGNDCHVYYEVTQPVTDNYATLIKKHPHFCQNNNYIFLTGYAKTGRTAAFVCNKDVRSDTEAFCSSHFFWNLSQ</sequence>
<name>A0A6L5E946_9ENTR</name>
<evidence type="ECO:0000256" key="3">
    <source>
        <dbReference type="SAM" id="Phobius"/>
    </source>
</evidence>
<reference evidence="5 6" key="1">
    <citation type="submission" date="2019-10" db="EMBL/GenBank/DDBJ databases">
        <title>Characterization of a new Citrobacter species.</title>
        <authorList>
            <person name="Goncalves Ribeiro T."/>
            <person name="Izdebski R."/>
            <person name="Urbanowicz P."/>
            <person name="Carmeli Y."/>
            <person name="Gniadkowski M."/>
            <person name="Peixe L."/>
        </authorList>
    </citation>
    <scope>NUCLEOTIDE SEQUENCE [LARGE SCALE GENOMIC DNA]</scope>
    <source>
        <strain evidence="5 6">NMI7905_11</strain>
    </source>
</reference>
<evidence type="ECO:0000256" key="2">
    <source>
        <dbReference type="PROSITE-ProRule" id="PRU01091"/>
    </source>
</evidence>
<proteinExistence type="predicted"/>
<keyword evidence="1 2" id="KW-0238">DNA-binding</keyword>
<comment type="caution">
    <text evidence="5">The sequence shown here is derived from an EMBL/GenBank/DDBJ whole genome shotgun (WGS) entry which is preliminary data.</text>
</comment>
<dbReference type="AlphaFoldDB" id="A0A6L5E946"/>
<keyword evidence="3" id="KW-0472">Membrane</keyword>
<organism evidence="5 6">
    <name type="scientific">Citrobacter telavivensis</name>
    <dbReference type="NCBI Taxonomy" id="2653932"/>
    <lineage>
        <taxon>Bacteria</taxon>
        <taxon>Pseudomonadati</taxon>
        <taxon>Pseudomonadota</taxon>
        <taxon>Gammaproteobacteria</taxon>
        <taxon>Enterobacterales</taxon>
        <taxon>Enterobacteriaceae</taxon>
        <taxon>Citrobacter</taxon>
    </lineage>
</organism>
<keyword evidence="6" id="KW-1185">Reference proteome</keyword>
<evidence type="ECO:0000259" key="4">
    <source>
        <dbReference type="PROSITE" id="PS51755"/>
    </source>
</evidence>
<dbReference type="Gene3D" id="1.10.10.10">
    <property type="entry name" value="Winged helix-like DNA-binding domain superfamily/Winged helix DNA-binding domain"/>
    <property type="match status" value="1"/>
</dbReference>
<feature type="domain" description="OmpR/PhoB-type" evidence="4">
    <location>
        <begin position="23"/>
        <end position="126"/>
    </location>
</feature>
<keyword evidence="3" id="KW-0812">Transmembrane</keyword>
<evidence type="ECO:0000313" key="6">
    <source>
        <dbReference type="Proteomes" id="UP000475079"/>
    </source>
</evidence>
<dbReference type="EMBL" id="WHIY01000007">
    <property type="protein sequence ID" value="MPQ51591.1"/>
    <property type="molecule type" value="Genomic_DNA"/>
</dbReference>
<dbReference type="InterPro" id="IPR036388">
    <property type="entry name" value="WH-like_DNA-bd_sf"/>
</dbReference>
<feature type="transmembrane region" description="Helical" evidence="3">
    <location>
        <begin position="167"/>
        <end position="186"/>
    </location>
</feature>
<dbReference type="GO" id="GO:0003677">
    <property type="term" value="F:DNA binding"/>
    <property type="evidence" value="ECO:0007669"/>
    <property type="project" value="UniProtKB-UniRule"/>
</dbReference>
<accession>A0A6L5E946</accession>
<dbReference type="GO" id="GO:0006355">
    <property type="term" value="P:regulation of DNA-templated transcription"/>
    <property type="evidence" value="ECO:0007669"/>
    <property type="project" value="InterPro"/>
</dbReference>
<dbReference type="SUPFAM" id="SSF46894">
    <property type="entry name" value="C-terminal effector domain of the bipartite response regulators"/>
    <property type="match status" value="1"/>
</dbReference>
<protein>
    <submittedName>
        <fullName evidence="5">Transcriptional regulator</fullName>
    </submittedName>
</protein>